<dbReference type="AlphaFoldDB" id="A0A8H8CL38"/>
<accession>A0A8H8CL38</accession>
<name>A0A8H8CL38_PSICU</name>
<organism evidence="2">
    <name type="scientific">Psilocybe cubensis</name>
    <name type="common">Psychedelic mushroom</name>
    <name type="synonym">Stropharia cubensis</name>
    <dbReference type="NCBI Taxonomy" id="181762"/>
    <lineage>
        <taxon>Eukaryota</taxon>
        <taxon>Fungi</taxon>
        <taxon>Dikarya</taxon>
        <taxon>Basidiomycota</taxon>
        <taxon>Agaricomycotina</taxon>
        <taxon>Agaricomycetes</taxon>
        <taxon>Agaricomycetidae</taxon>
        <taxon>Agaricales</taxon>
        <taxon>Agaricineae</taxon>
        <taxon>Strophariaceae</taxon>
        <taxon>Psilocybe</taxon>
    </lineage>
</organism>
<comment type="caution">
    <text evidence="2">The sequence shown here is derived from an EMBL/GenBank/DDBJ whole genome shotgun (WGS) entry which is preliminary data.</text>
</comment>
<evidence type="ECO:0000313" key="2">
    <source>
        <dbReference type="EMBL" id="KAG5170477.1"/>
    </source>
</evidence>
<protein>
    <submittedName>
        <fullName evidence="2">Uncharacterized protein</fullName>
    </submittedName>
</protein>
<reference evidence="2" key="1">
    <citation type="submission" date="2021-02" db="EMBL/GenBank/DDBJ databases">
        <title>Psilocybe cubensis genome.</title>
        <authorList>
            <person name="Mckernan K.J."/>
            <person name="Crawford S."/>
            <person name="Trippe A."/>
            <person name="Kane L.T."/>
            <person name="Mclaughlin S."/>
        </authorList>
    </citation>
    <scope>NUCLEOTIDE SEQUENCE [LARGE SCALE GENOMIC DNA]</scope>
    <source>
        <strain evidence="2">MGC-MH-2018</strain>
    </source>
</reference>
<gene>
    <name evidence="2" type="ORF">JR316_004866</name>
</gene>
<evidence type="ECO:0000256" key="1">
    <source>
        <dbReference type="SAM" id="Coils"/>
    </source>
</evidence>
<feature type="coiled-coil region" evidence="1">
    <location>
        <begin position="281"/>
        <end position="308"/>
    </location>
</feature>
<proteinExistence type="predicted"/>
<keyword evidence="1" id="KW-0175">Coiled coil</keyword>
<dbReference type="EMBL" id="JAFIQS010000004">
    <property type="protein sequence ID" value="KAG5170477.1"/>
    <property type="molecule type" value="Genomic_DNA"/>
</dbReference>
<sequence>MFLLYSNAITPVRLFLYALRDTTTVADRENASLISPHGGGNDIPSRILSTSQDNPSSFAQVIFNEPQGQLEPHFPDGVSPSDVMAHLSQQSNAEENNWQGEMAISSEMIPNEAAHVHEPLLANWTAPSETHTLQNSNACSATASFEDANENHRKLTPSPILDTSCLMDEDASALSVSKLFQEQGISKNPMTVQSSGDYEARMENRNNCIHREVKIERSPGKDSLPESAKIPPAFAAGGIEQMTLAQDMEVELKAEIKLEETTLEETVLEDIKPDIDVKLEEIDLIQEIEELEAKLKDKKRQLELDVLRPKKRIKREHSPIVFFAPGEAHDVIDLT</sequence>